<accession>A0AAE6DF50</accession>
<dbReference type="CDD" id="cd05233">
    <property type="entry name" value="SDR_c"/>
    <property type="match status" value="1"/>
</dbReference>
<evidence type="ECO:0000313" key="3">
    <source>
        <dbReference type="Proteomes" id="UP000296079"/>
    </source>
</evidence>
<dbReference type="Proteomes" id="UP000296079">
    <property type="component" value="Chromosome 1"/>
</dbReference>
<dbReference type="Pfam" id="PF13561">
    <property type="entry name" value="adh_short_C2"/>
    <property type="match status" value="1"/>
</dbReference>
<comment type="similarity">
    <text evidence="1">Belongs to the short-chain dehydrogenases/reductases (SDR) family.</text>
</comment>
<dbReference type="Gene3D" id="3.40.50.720">
    <property type="entry name" value="NAD(P)-binding Rossmann-like Domain"/>
    <property type="match status" value="1"/>
</dbReference>
<evidence type="ECO:0000256" key="1">
    <source>
        <dbReference type="ARBA" id="ARBA00006484"/>
    </source>
</evidence>
<dbReference type="InterPro" id="IPR036291">
    <property type="entry name" value="NAD(P)-bd_dom_sf"/>
</dbReference>
<dbReference type="PRINTS" id="PR00081">
    <property type="entry name" value="GDHRDH"/>
</dbReference>
<sequence length="258" mass="27159">MTNSNSPLAQPRFAESLDFTGKTVLVVGGSSGIGNGIAQAFRQLGAEVHAWGTRARASDYRFDEGSDLSGLHYAQVDVSDQAAVNAVRPAFERLDVLVLAQGTIQYKRAEFEMVTFDQVLHVNLSSVMACAVKFRPMLHESRGSLITLSSIAGFRSVRGNPAYAASKSGVVGLTRTLGEAWAAEGIRVNGIAPGLVDTKLTKVTTASPARLDATLSRVPIGRMGLPHEIAGAAIFLASPLASYMVGETLLVDGGLTLA</sequence>
<name>A0AAE6DF50_CUPNH</name>
<dbReference type="InterPro" id="IPR020904">
    <property type="entry name" value="Sc_DH/Rdtase_CS"/>
</dbReference>
<dbReference type="SUPFAM" id="SSF51735">
    <property type="entry name" value="NAD(P)-binding Rossmann-fold domains"/>
    <property type="match status" value="1"/>
</dbReference>
<dbReference type="FunFam" id="3.40.50.720:FF:000084">
    <property type="entry name" value="Short-chain dehydrogenase reductase"/>
    <property type="match status" value="1"/>
</dbReference>
<gene>
    <name evidence="2" type="ORF">E6A55_04305</name>
</gene>
<dbReference type="PANTHER" id="PTHR42760:SF132">
    <property type="entry name" value="SHORT-CHAIN DEHYDROGENASE_REDUCTASE FAMILY PROTEIN"/>
    <property type="match status" value="1"/>
</dbReference>
<dbReference type="GO" id="GO:0016616">
    <property type="term" value="F:oxidoreductase activity, acting on the CH-OH group of donors, NAD or NADP as acceptor"/>
    <property type="evidence" value="ECO:0007669"/>
    <property type="project" value="TreeGrafter"/>
</dbReference>
<protein>
    <submittedName>
        <fullName evidence="2">SDR family oxidoreductase</fullName>
    </submittedName>
</protein>
<dbReference type="PANTHER" id="PTHR42760">
    <property type="entry name" value="SHORT-CHAIN DEHYDROGENASES/REDUCTASES FAMILY MEMBER"/>
    <property type="match status" value="1"/>
</dbReference>
<dbReference type="RefSeq" id="WP_051398462.1">
    <property type="nucleotide sequence ID" value="NC_008313.1"/>
</dbReference>
<dbReference type="AlphaFoldDB" id="A0AAE6DF50"/>
<reference evidence="2 3" key="1">
    <citation type="submission" date="2019-04" db="EMBL/GenBank/DDBJ databases">
        <title>Long-read de novo sequencing of Cupriavidus necator H16.</title>
        <authorList>
            <person name="Little G.T."/>
            <person name="Ehsaan M."/>
            <person name="Arenas-Lopez C."/>
            <person name="Jawed K."/>
            <person name="Winzer K."/>
            <person name="Kovacs K."/>
            <person name="Malys N."/>
            <person name="Minton N.P."/>
        </authorList>
    </citation>
    <scope>NUCLEOTIDE SEQUENCE [LARGE SCALE GENOMIC DNA]</scope>
    <source>
        <strain evidence="2 3">H16</strain>
    </source>
</reference>
<dbReference type="EMBL" id="CP039287">
    <property type="protein sequence ID" value="QCB99918.1"/>
    <property type="molecule type" value="Genomic_DNA"/>
</dbReference>
<dbReference type="InterPro" id="IPR002347">
    <property type="entry name" value="SDR_fam"/>
</dbReference>
<organism evidence="2 3">
    <name type="scientific">Cupriavidus necator (strain ATCC 17699 / DSM 428 / KCTC 22496 / NCIMB 10442 / H16 / Stanier 337)</name>
    <name type="common">Ralstonia eutropha</name>
    <dbReference type="NCBI Taxonomy" id="381666"/>
    <lineage>
        <taxon>Bacteria</taxon>
        <taxon>Pseudomonadati</taxon>
        <taxon>Pseudomonadota</taxon>
        <taxon>Betaproteobacteria</taxon>
        <taxon>Burkholderiales</taxon>
        <taxon>Burkholderiaceae</taxon>
        <taxon>Cupriavidus</taxon>
    </lineage>
</organism>
<dbReference type="PRINTS" id="PR00080">
    <property type="entry name" value="SDRFAMILY"/>
</dbReference>
<evidence type="ECO:0000313" key="2">
    <source>
        <dbReference type="EMBL" id="QCB99918.1"/>
    </source>
</evidence>
<proteinExistence type="inferred from homology"/>
<dbReference type="PROSITE" id="PS00061">
    <property type="entry name" value="ADH_SHORT"/>
    <property type="match status" value="1"/>
</dbReference>